<protein>
    <submittedName>
        <fullName evidence="1">Uncharacterized protein</fullName>
    </submittedName>
</protein>
<proteinExistence type="predicted"/>
<name>A0A199NX15_9XANT</name>
<comment type="caution">
    <text evidence="1">The sequence shown here is derived from an EMBL/GenBank/DDBJ whole genome shotgun (WGS) entry which is preliminary data.</text>
</comment>
<dbReference type="AlphaFoldDB" id="A0A199NX15"/>
<gene>
    <name evidence="1" type="ORF">A6R73_07200</name>
</gene>
<dbReference type="Proteomes" id="UP000093858">
    <property type="component" value="Unassembled WGS sequence"/>
</dbReference>
<organism evidence="1 2">
    <name type="scientific">Xanthomonas graminis pv. poae</name>
    <dbReference type="NCBI Taxonomy" id="227946"/>
    <lineage>
        <taxon>Bacteria</taxon>
        <taxon>Pseudomonadati</taxon>
        <taxon>Pseudomonadota</taxon>
        <taxon>Gammaproteobacteria</taxon>
        <taxon>Lysobacterales</taxon>
        <taxon>Lysobacteraceae</taxon>
        <taxon>Xanthomonas</taxon>
        <taxon>Xanthomonas translucens group</taxon>
        <taxon>Xanthomonas graminis</taxon>
    </lineage>
</organism>
<evidence type="ECO:0000313" key="2">
    <source>
        <dbReference type="Proteomes" id="UP000093858"/>
    </source>
</evidence>
<accession>A0A199NX15</accession>
<reference evidence="1 2" key="1">
    <citation type="submission" date="2016-04" db="EMBL/GenBank/DDBJ databases">
        <title>Xanthomonas translucens phylogeny.</title>
        <authorList>
            <person name="Langlois P."/>
        </authorList>
    </citation>
    <scope>NUCLEOTIDE SEQUENCE [LARGE SCALE GENOMIC DNA]</scope>
    <source>
        <strain evidence="1 2">B99</strain>
    </source>
</reference>
<evidence type="ECO:0000313" key="1">
    <source>
        <dbReference type="EMBL" id="OAX53492.1"/>
    </source>
</evidence>
<dbReference type="EMBL" id="LWSU01000274">
    <property type="protein sequence ID" value="OAX53492.1"/>
    <property type="molecule type" value="Genomic_DNA"/>
</dbReference>
<sequence length="169" mass="18415">MDIQHHVRGGDDPGDGMSSPLLITCADGRLGSAPLRIGETNWIGIAAIQIVGDKALAALSGLWIAQDQGQAGGLRCLFLDPAQPRQEFQQNRQRPPFIAMLHQNDDRVPIRVADGARPLSGQRHRVWYRSGVIPAPLLERPQSIESSVSSTSAVDRDITVHGWVFIAKI</sequence>